<name>A0A1I6V7F2_9PSEU</name>
<proteinExistence type="predicted"/>
<feature type="region of interest" description="Disordered" evidence="1">
    <location>
        <begin position="27"/>
        <end position="52"/>
    </location>
</feature>
<accession>A0A1I6V7F2</accession>
<evidence type="ECO:0000256" key="1">
    <source>
        <dbReference type="SAM" id="MobiDB-lite"/>
    </source>
</evidence>
<reference evidence="3" key="1">
    <citation type="submission" date="2016-10" db="EMBL/GenBank/DDBJ databases">
        <authorList>
            <person name="Varghese N."/>
            <person name="Submissions S."/>
        </authorList>
    </citation>
    <scope>NUCLEOTIDE SEQUENCE [LARGE SCALE GENOMIC DNA]</scope>
    <source>
        <strain evidence="3">DSM 44771</strain>
    </source>
</reference>
<dbReference type="EMBL" id="FOZX01000017">
    <property type="protein sequence ID" value="SFT09599.1"/>
    <property type="molecule type" value="Genomic_DNA"/>
</dbReference>
<keyword evidence="3" id="KW-1185">Reference proteome</keyword>
<evidence type="ECO:0000313" key="2">
    <source>
        <dbReference type="EMBL" id="SFT09599.1"/>
    </source>
</evidence>
<dbReference type="Proteomes" id="UP000198852">
    <property type="component" value="Unassembled WGS sequence"/>
</dbReference>
<dbReference type="AlphaFoldDB" id="A0A1I6V7F2"/>
<organism evidence="2 3">
    <name type="scientific">Saccharopolyspora flava</name>
    <dbReference type="NCBI Taxonomy" id="95161"/>
    <lineage>
        <taxon>Bacteria</taxon>
        <taxon>Bacillati</taxon>
        <taxon>Actinomycetota</taxon>
        <taxon>Actinomycetes</taxon>
        <taxon>Pseudonocardiales</taxon>
        <taxon>Pseudonocardiaceae</taxon>
        <taxon>Saccharopolyspora</taxon>
    </lineage>
</organism>
<gene>
    <name evidence="2" type="ORF">SAMN05660874_05676</name>
</gene>
<feature type="compositionally biased region" description="Basic and acidic residues" evidence="1">
    <location>
        <begin position="43"/>
        <end position="52"/>
    </location>
</feature>
<evidence type="ECO:0000313" key="3">
    <source>
        <dbReference type="Proteomes" id="UP000198852"/>
    </source>
</evidence>
<protein>
    <submittedName>
        <fullName evidence="2">Uncharacterized protein</fullName>
    </submittedName>
</protein>
<sequence length="52" mass="5378">MTGPQSMCLSPLTLLACPSGKDLSLFPSVQPSSGGAVPAGTALEKERRSEHH</sequence>